<comment type="similarity">
    <text evidence="5">Belongs to the methyltransferase superfamily. UbiG/COQ3 family.</text>
</comment>
<sequence>MNPSTPTLDPAEAARFEKLAQLWWQADGPFWPLHRLNGLRVGYIRDRLAGHFNRAATAGAPLAGLGLLDIGCGGGLLSEAMARLGAEVHGVDGVEKNIRIAERHAQASGLAIRYEWTGAEDLLARGASYDAVLNMEVVEHVADLPLFMRTCAGLVRPGGMMVVATINRTWASFLGAILGAEYVLRWLPKGTHQWRKFPSPEELRALLERDGMRVVERTGVGMNPWRRTFRLTRYEGINYMLVAVKD</sequence>
<accession>A0A1Y6CY94</accession>
<dbReference type="UniPathway" id="UPA00232"/>
<keyword evidence="2 5" id="KW-0808">Transferase</keyword>
<feature type="binding site" evidence="5">
    <location>
        <position position="92"/>
    </location>
    <ligand>
        <name>S-adenosyl-L-methionine</name>
        <dbReference type="ChEBI" id="CHEBI:59789"/>
    </ligand>
</feature>
<feature type="binding site" evidence="5">
    <location>
        <position position="40"/>
    </location>
    <ligand>
        <name>S-adenosyl-L-methionine</name>
        <dbReference type="ChEBI" id="CHEBI:59789"/>
    </ligand>
</feature>
<dbReference type="InterPro" id="IPR029063">
    <property type="entry name" value="SAM-dependent_MTases_sf"/>
</dbReference>
<name>A0A1Y6CY94_9GAMM</name>
<evidence type="ECO:0000256" key="4">
    <source>
        <dbReference type="ARBA" id="ARBA00022691"/>
    </source>
</evidence>
<dbReference type="GO" id="GO:0032259">
    <property type="term" value="P:methylation"/>
    <property type="evidence" value="ECO:0007669"/>
    <property type="project" value="UniProtKB-KW"/>
</dbReference>
<comment type="catalytic activity">
    <reaction evidence="5">
        <text>a 3-(all-trans-polyprenyl)benzene-1,2-diol + S-adenosyl-L-methionine = a 2-methoxy-6-(all-trans-polyprenyl)phenol + S-adenosyl-L-homocysteine + H(+)</text>
        <dbReference type="Rhea" id="RHEA:31411"/>
        <dbReference type="Rhea" id="RHEA-COMP:9550"/>
        <dbReference type="Rhea" id="RHEA-COMP:9551"/>
        <dbReference type="ChEBI" id="CHEBI:15378"/>
        <dbReference type="ChEBI" id="CHEBI:57856"/>
        <dbReference type="ChEBI" id="CHEBI:59789"/>
        <dbReference type="ChEBI" id="CHEBI:62729"/>
        <dbReference type="ChEBI" id="CHEBI:62731"/>
        <dbReference type="EC" id="2.1.1.222"/>
    </reaction>
</comment>
<reference evidence="6 7" key="1">
    <citation type="submission" date="2016-12" db="EMBL/GenBank/DDBJ databases">
        <authorList>
            <person name="Song W.-J."/>
            <person name="Kurnit D.M."/>
        </authorList>
    </citation>
    <scope>NUCLEOTIDE SEQUENCE [LARGE SCALE GENOMIC DNA]</scope>
    <source>
        <strain evidence="6 7">175</strain>
    </source>
</reference>
<evidence type="ECO:0000256" key="1">
    <source>
        <dbReference type="ARBA" id="ARBA00022603"/>
    </source>
</evidence>
<dbReference type="HAMAP" id="MF_00472">
    <property type="entry name" value="UbiG"/>
    <property type="match status" value="1"/>
</dbReference>
<evidence type="ECO:0000256" key="3">
    <source>
        <dbReference type="ARBA" id="ARBA00022688"/>
    </source>
</evidence>
<evidence type="ECO:0000256" key="2">
    <source>
        <dbReference type="ARBA" id="ARBA00022679"/>
    </source>
</evidence>
<dbReference type="SUPFAM" id="SSF53335">
    <property type="entry name" value="S-adenosyl-L-methionine-dependent methyltransferases"/>
    <property type="match status" value="1"/>
</dbReference>
<dbReference type="OrthoDB" id="9801538at2"/>
<dbReference type="CDD" id="cd02440">
    <property type="entry name" value="AdoMet_MTases"/>
    <property type="match status" value="1"/>
</dbReference>
<keyword evidence="6" id="KW-0830">Ubiquinone</keyword>
<dbReference type="EC" id="2.1.1.64" evidence="5"/>
<feature type="binding site" evidence="5">
    <location>
        <position position="71"/>
    </location>
    <ligand>
        <name>S-adenosyl-L-methionine</name>
        <dbReference type="ChEBI" id="CHEBI:59789"/>
    </ligand>
</feature>
<dbReference type="AlphaFoldDB" id="A0A1Y6CY94"/>
<dbReference type="Pfam" id="PF13489">
    <property type="entry name" value="Methyltransf_23"/>
    <property type="match status" value="1"/>
</dbReference>
<protein>
    <recommendedName>
        <fullName evidence="5">Ubiquinone biosynthesis O-methyltransferase</fullName>
    </recommendedName>
    <alternativeName>
        <fullName evidence="5">2-polyprenyl-6-hydroxyphenol methylase</fullName>
        <ecNumber evidence="5">2.1.1.222</ecNumber>
    </alternativeName>
    <alternativeName>
        <fullName evidence="5">3-demethylubiquinone 3-O-methyltransferase</fullName>
        <ecNumber evidence="5">2.1.1.64</ecNumber>
    </alternativeName>
</protein>
<dbReference type="GO" id="GO:0102208">
    <property type="term" value="F:2-polyprenyl-6-hydroxyphenol methylase activity"/>
    <property type="evidence" value="ECO:0007669"/>
    <property type="project" value="UniProtKB-EC"/>
</dbReference>
<gene>
    <name evidence="5" type="primary">ubiG</name>
    <name evidence="6" type="ORF">SAMN02949497_2563</name>
</gene>
<comment type="function">
    <text evidence="5">O-methyltransferase that catalyzes the 2 O-methylation steps in the ubiquinone biosynthetic pathway.</text>
</comment>
<dbReference type="PANTHER" id="PTHR43464:SF19">
    <property type="entry name" value="UBIQUINONE BIOSYNTHESIS O-METHYLTRANSFERASE, MITOCHONDRIAL"/>
    <property type="match status" value="1"/>
</dbReference>
<dbReference type="EC" id="2.1.1.222" evidence="5"/>
<keyword evidence="3 5" id="KW-0831">Ubiquinone biosynthesis</keyword>
<dbReference type="RefSeq" id="WP_085213248.1">
    <property type="nucleotide sequence ID" value="NZ_FXAM01000001.1"/>
</dbReference>
<dbReference type="PANTHER" id="PTHR43464">
    <property type="entry name" value="METHYLTRANSFERASE"/>
    <property type="match status" value="1"/>
</dbReference>
<dbReference type="NCBIfam" id="TIGR01983">
    <property type="entry name" value="UbiG"/>
    <property type="match status" value="1"/>
</dbReference>
<comment type="catalytic activity">
    <reaction evidence="5">
        <text>a 3-demethylubiquinol + S-adenosyl-L-methionine = a ubiquinol + S-adenosyl-L-homocysteine + H(+)</text>
        <dbReference type="Rhea" id="RHEA:44380"/>
        <dbReference type="Rhea" id="RHEA-COMP:9566"/>
        <dbReference type="Rhea" id="RHEA-COMP:10914"/>
        <dbReference type="ChEBI" id="CHEBI:15378"/>
        <dbReference type="ChEBI" id="CHEBI:17976"/>
        <dbReference type="ChEBI" id="CHEBI:57856"/>
        <dbReference type="ChEBI" id="CHEBI:59789"/>
        <dbReference type="ChEBI" id="CHEBI:84422"/>
        <dbReference type="EC" id="2.1.1.64"/>
    </reaction>
</comment>
<dbReference type="EMBL" id="FXAM01000001">
    <property type="protein sequence ID" value="SMF95210.1"/>
    <property type="molecule type" value="Genomic_DNA"/>
</dbReference>
<dbReference type="GO" id="GO:0010420">
    <property type="term" value="F:polyprenyldihydroxybenzoate methyltransferase activity"/>
    <property type="evidence" value="ECO:0007669"/>
    <property type="project" value="InterPro"/>
</dbReference>
<keyword evidence="7" id="KW-1185">Reference proteome</keyword>
<keyword evidence="4 5" id="KW-0949">S-adenosyl-L-methionine</keyword>
<dbReference type="InterPro" id="IPR010233">
    <property type="entry name" value="UbiG_MeTrfase"/>
</dbReference>
<organism evidence="6 7">
    <name type="scientific">Methylomagnum ishizawai</name>
    <dbReference type="NCBI Taxonomy" id="1760988"/>
    <lineage>
        <taxon>Bacteria</taxon>
        <taxon>Pseudomonadati</taxon>
        <taxon>Pseudomonadota</taxon>
        <taxon>Gammaproteobacteria</taxon>
        <taxon>Methylococcales</taxon>
        <taxon>Methylococcaceae</taxon>
        <taxon>Methylomagnum</taxon>
    </lineage>
</organism>
<dbReference type="STRING" id="1760988.SAMN02949497_2563"/>
<dbReference type="GO" id="GO:0061542">
    <property type="term" value="F:3-demethylubiquinol 3-O-methyltransferase activity"/>
    <property type="evidence" value="ECO:0007669"/>
    <property type="project" value="UniProtKB-UniRule"/>
</dbReference>
<dbReference type="Gene3D" id="3.40.50.150">
    <property type="entry name" value="Vaccinia Virus protein VP39"/>
    <property type="match status" value="1"/>
</dbReference>
<evidence type="ECO:0000313" key="7">
    <source>
        <dbReference type="Proteomes" id="UP000192923"/>
    </source>
</evidence>
<evidence type="ECO:0000256" key="5">
    <source>
        <dbReference type="HAMAP-Rule" id="MF_00472"/>
    </source>
</evidence>
<feature type="binding site" evidence="5">
    <location>
        <position position="135"/>
    </location>
    <ligand>
        <name>S-adenosyl-L-methionine</name>
        <dbReference type="ChEBI" id="CHEBI:59789"/>
    </ligand>
</feature>
<proteinExistence type="inferred from homology"/>
<evidence type="ECO:0000313" key="6">
    <source>
        <dbReference type="EMBL" id="SMF95210.1"/>
    </source>
</evidence>
<keyword evidence="1 5" id="KW-0489">Methyltransferase</keyword>
<dbReference type="Proteomes" id="UP000192923">
    <property type="component" value="Unassembled WGS sequence"/>
</dbReference>
<comment type="pathway">
    <text evidence="5">Cofactor biosynthesis; ubiquinone biosynthesis.</text>
</comment>